<reference evidence="5 6" key="1">
    <citation type="journal article" date="2021" name="Nat. Plants">
        <title>The Taxus genome provides insights into paclitaxel biosynthesis.</title>
        <authorList>
            <person name="Xiong X."/>
            <person name="Gou J."/>
            <person name="Liao Q."/>
            <person name="Li Y."/>
            <person name="Zhou Q."/>
            <person name="Bi G."/>
            <person name="Li C."/>
            <person name="Du R."/>
            <person name="Wang X."/>
            <person name="Sun T."/>
            <person name="Guo L."/>
            <person name="Liang H."/>
            <person name="Lu P."/>
            <person name="Wu Y."/>
            <person name="Zhang Z."/>
            <person name="Ro D.K."/>
            <person name="Shang Y."/>
            <person name="Huang S."/>
            <person name="Yan J."/>
        </authorList>
    </citation>
    <scope>NUCLEOTIDE SEQUENCE [LARGE SCALE GENOMIC DNA]</scope>
    <source>
        <strain evidence="5">Ta-2019</strain>
    </source>
</reference>
<feature type="region of interest" description="Disordered" evidence="4">
    <location>
        <begin position="1"/>
        <end position="20"/>
    </location>
</feature>
<comment type="similarity">
    <text evidence="1">Belongs to the PPR family. P subfamily.</text>
</comment>
<keyword evidence="2" id="KW-0677">Repeat</keyword>
<feature type="repeat" description="PPR" evidence="3">
    <location>
        <begin position="141"/>
        <end position="175"/>
    </location>
</feature>
<dbReference type="EMBL" id="JAHRHJ020000001">
    <property type="protein sequence ID" value="KAH9330788.1"/>
    <property type="molecule type" value="Genomic_DNA"/>
</dbReference>
<dbReference type="Pfam" id="PF12854">
    <property type="entry name" value="PPR_1"/>
    <property type="match status" value="1"/>
</dbReference>
<feature type="non-terminal residue" evidence="5">
    <location>
        <position position="1"/>
    </location>
</feature>
<evidence type="ECO:0000256" key="4">
    <source>
        <dbReference type="SAM" id="MobiDB-lite"/>
    </source>
</evidence>
<evidence type="ECO:0000256" key="1">
    <source>
        <dbReference type="ARBA" id="ARBA00007626"/>
    </source>
</evidence>
<keyword evidence="6" id="KW-1185">Reference proteome</keyword>
<accession>A0AA38GWV0</accession>
<organism evidence="5 6">
    <name type="scientific">Taxus chinensis</name>
    <name type="common">Chinese yew</name>
    <name type="synonym">Taxus wallichiana var. chinensis</name>
    <dbReference type="NCBI Taxonomy" id="29808"/>
    <lineage>
        <taxon>Eukaryota</taxon>
        <taxon>Viridiplantae</taxon>
        <taxon>Streptophyta</taxon>
        <taxon>Embryophyta</taxon>
        <taxon>Tracheophyta</taxon>
        <taxon>Spermatophyta</taxon>
        <taxon>Pinopsida</taxon>
        <taxon>Pinidae</taxon>
        <taxon>Conifers II</taxon>
        <taxon>Cupressales</taxon>
        <taxon>Taxaceae</taxon>
        <taxon>Taxus</taxon>
    </lineage>
</organism>
<evidence type="ECO:0000313" key="5">
    <source>
        <dbReference type="EMBL" id="KAH9330788.1"/>
    </source>
</evidence>
<dbReference type="InterPro" id="IPR002885">
    <property type="entry name" value="PPR_rpt"/>
</dbReference>
<evidence type="ECO:0000256" key="3">
    <source>
        <dbReference type="PROSITE-ProRule" id="PRU00708"/>
    </source>
</evidence>
<feature type="repeat" description="PPR" evidence="3">
    <location>
        <begin position="211"/>
        <end position="245"/>
    </location>
</feature>
<dbReference type="Proteomes" id="UP000824469">
    <property type="component" value="Unassembled WGS sequence"/>
</dbReference>
<evidence type="ECO:0008006" key="7">
    <source>
        <dbReference type="Google" id="ProtNLM"/>
    </source>
</evidence>
<dbReference type="NCBIfam" id="TIGR00756">
    <property type="entry name" value="PPR"/>
    <property type="match status" value="4"/>
</dbReference>
<gene>
    <name evidence="5" type="ORF">KI387_002896</name>
</gene>
<dbReference type="Gene3D" id="1.25.40.10">
    <property type="entry name" value="Tetratricopeptide repeat domain"/>
    <property type="match status" value="3"/>
</dbReference>
<feature type="repeat" description="PPR" evidence="3">
    <location>
        <begin position="246"/>
        <end position="280"/>
    </location>
</feature>
<dbReference type="OMA" id="HAFEWAS"/>
<sequence>SSNVFSLNKSKSISTTNPKASHNAISFTSEGEEIVNKIIKALAENDVLEIGPVIRLPHVVEILIRLQKCPKLALKFFNCIETQLKLKPDLQSFCIAIHILTKARMPSYAQELLQQALHAGFGPTQLIFDSLVTTYKDCNSTPFVFDLLFKTLVQSGLVGSAVEIFRSMKTIGFMPAIETCNSLLSALLKENRRETLWVIYAEMLRSNIISNNYTFNIMINALCKEGKLKKAKEFLKDMESMGCQPTVVSYNTVIHGFCKKGKVDEGLKLLSVMSGKDICPDVFSYSSIIKGLCKDGRVQEAIGYLSEMTEKGLMPNNVIYNTLIDNYCNKGDMKKDF</sequence>
<proteinExistence type="inferred from homology"/>
<evidence type="ECO:0000256" key="2">
    <source>
        <dbReference type="ARBA" id="ARBA00022737"/>
    </source>
</evidence>
<dbReference type="InterPro" id="IPR011990">
    <property type="entry name" value="TPR-like_helical_dom_sf"/>
</dbReference>
<comment type="caution">
    <text evidence="5">The sequence shown here is derived from an EMBL/GenBank/DDBJ whole genome shotgun (WGS) entry which is preliminary data.</text>
</comment>
<feature type="repeat" description="PPR" evidence="3">
    <location>
        <begin position="281"/>
        <end position="315"/>
    </location>
</feature>
<dbReference type="Pfam" id="PF01535">
    <property type="entry name" value="PPR"/>
    <property type="match status" value="1"/>
</dbReference>
<dbReference type="Pfam" id="PF13041">
    <property type="entry name" value="PPR_2"/>
    <property type="match status" value="2"/>
</dbReference>
<evidence type="ECO:0000313" key="6">
    <source>
        <dbReference type="Proteomes" id="UP000824469"/>
    </source>
</evidence>
<protein>
    <recommendedName>
        <fullName evidence="7">Pentatricopeptide repeat-containing protein</fullName>
    </recommendedName>
</protein>
<name>A0AA38GWV0_TAXCH</name>
<dbReference type="PANTHER" id="PTHR47941">
    <property type="entry name" value="PENTATRICOPEPTIDE REPEAT-CONTAINING PROTEIN 3, MITOCHONDRIAL"/>
    <property type="match status" value="1"/>
</dbReference>
<dbReference type="PROSITE" id="PS51375">
    <property type="entry name" value="PPR"/>
    <property type="match status" value="4"/>
</dbReference>
<dbReference type="AlphaFoldDB" id="A0AA38GWV0"/>